<keyword evidence="3" id="KW-0804">Transcription</keyword>
<evidence type="ECO:0000313" key="5">
    <source>
        <dbReference type="EMBL" id="MDS1272425.1"/>
    </source>
</evidence>
<evidence type="ECO:0000256" key="3">
    <source>
        <dbReference type="ARBA" id="ARBA00023163"/>
    </source>
</evidence>
<dbReference type="SMART" id="SM00866">
    <property type="entry name" value="UTRA"/>
    <property type="match status" value="1"/>
</dbReference>
<protein>
    <submittedName>
        <fullName evidence="5">GntR family transcriptional regulator</fullName>
    </submittedName>
</protein>
<feature type="domain" description="HTH gntR-type" evidence="4">
    <location>
        <begin position="13"/>
        <end position="81"/>
    </location>
</feature>
<keyword evidence="2" id="KW-0238">DNA-binding</keyword>
<dbReference type="Pfam" id="PF07702">
    <property type="entry name" value="UTRA"/>
    <property type="match status" value="1"/>
</dbReference>
<dbReference type="InterPro" id="IPR011663">
    <property type="entry name" value="UTRA"/>
</dbReference>
<dbReference type="PANTHER" id="PTHR44846">
    <property type="entry name" value="MANNOSYL-D-GLYCERATE TRANSPORT/METABOLISM SYSTEM REPRESSOR MNGR-RELATED"/>
    <property type="match status" value="1"/>
</dbReference>
<dbReference type="SUPFAM" id="SSF46785">
    <property type="entry name" value="Winged helix' DNA-binding domain"/>
    <property type="match status" value="1"/>
</dbReference>
<sequence length="258" mass="28293">MNTDIPSGGTDSRPLHARIAADLREEILSGTLPPGSALPSTTQLTHRFGAANATIQKALAQLKSEGLVVGRAGANVQVRPHRQETIRPADYLTRDTPAGPHPWVSQAAQQGRRGRSHLLTVTETTPPADVATALQLDAHSRVMLRAQLLTLDDEPAELVHAYYPLEIARSTALTEFRRIKGGAPALLTELGYPPRRTCDRVSARVPDQETFARLRLPGDLPVLRTLRVLYTDHDCPIEATVMAKAGHRYELHYELHPT</sequence>
<dbReference type="SMART" id="SM00345">
    <property type="entry name" value="HTH_GNTR"/>
    <property type="match status" value="1"/>
</dbReference>
<dbReference type="Proteomes" id="UP001250214">
    <property type="component" value="Unassembled WGS sequence"/>
</dbReference>
<organism evidence="5 6">
    <name type="scientific">Lipingzhangella rawalii</name>
    <dbReference type="NCBI Taxonomy" id="2055835"/>
    <lineage>
        <taxon>Bacteria</taxon>
        <taxon>Bacillati</taxon>
        <taxon>Actinomycetota</taxon>
        <taxon>Actinomycetes</taxon>
        <taxon>Streptosporangiales</taxon>
        <taxon>Nocardiopsidaceae</taxon>
        <taxon>Lipingzhangella</taxon>
    </lineage>
</organism>
<name>A0ABU2HAS2_9ACTN</name>
<dbReference type="Pfam" id="PF00392">
    <property type="entry name" value="GntR"/>
    <property type="match status" value="1"/>
</dbReference>
<dbReference type="RefSeq" id="WP_310913989.1">
    <property type="nucleotide sequence ID" value="NZ_JAVLVT010000010.1"/>
</dbReference>
<evidence type="ECO:0000256" key="1">
    <source>
        <dbReference type="ARBA" id="ARBA00023015"/>
    </source>
</evidence>
<evidence type="ECO:0000313" key="6">
    <source>
        <dbReference type="Proteomes" id="UP001250214"/>
    </source>
</evidence>
<evidence type="ECO:0000259" key="4">
    <source>
        <dbReference type="PROSITE" id="PS50949"/>
    </source>
</evidence>
<evidence type="ECO:0000256" key="2">
    <source>
        <dbReference type="ARBA" id="ARBA00023125"/>
    </source>
</evidence>
<dbReference type="InterPro" id="IPR036390">
    <property type="entry name" value="WH_DNA-bd_sf"/>
</dbReference>
<dbReference type="SUPFAM" id="SSF64288">
    <property type="entry name" value="Chorismate lyase-like"/>
    <property type="match status" value="1"/>
</dbReference>
<dbReference type="PANTHER" id="PTHR44846:SF17">
    <property type="entry name" value="GNTR-FAMILY TRANSCRIPTIONAL REGULATOR"/>
    <property type="match status" value="1"/>
</dbReference>
<gene>
    <name evidence="5" type="ORF">RIF23_19230</name>
</gene>
<dbReference type="InterPro" id="IPR036388">
    <property type="entry name" value="WH-like_DNA-bd_sf"/>
</dbReference>
<proteinExistence type="predicted"/>
<keyword evidence="1" id="KW-0805">Transcription regulation</keyword>
<dbReference type="EMBL" id="JAVLVT010000010">
    <property type="protein sequence ID" value="MDS1272425.1"/>
    <property type="molecule type" value="Genomic_DNA"/>
</dbReference>
<dbReference type="PROSITE" id="PS50949">
    <property type="entry name" value="HTH_GNTR"/>
    <property type="match status" value="1"/>
</dbReference>
<dbReference type="InterPro" id="IPR028978">
    <property type="entry name" value="Chorismate_lyase_/UTRA_dom_sf"/>
</dbReference>
<dbReference type="Gene3D" id="1.10.10.10">
    <property type="entry name" value="Winged helix-like DNA-binding domain superfamily/Winged helix DNA-binding domain"/>
    <property type="match status" value="1"/>
</dbReference>
<dbReference type="PRINTS" id="PR00035">
    <property type="entry name" value="HTHGNTR"/>
</dbReference>
<accession>A0ABU2HAS2</accession>
<reference evidence="6" key="1">
    <citation type="submission" date="2023-07" db="EMBL/GenBank/DDBJ databases">
        <title>Novel species in the genus Lipingzhangella isolated from Sambhar Salt Lake.</title>
        <authorList>
            <person name="Jiya N."/>
            <person name="Kajale S."/>
            <person name="Sharma A."/>
        </authorList>
    </citation>
    <scope>NUCLEOTIDE SEQUENCE [LARGE SCALE GENOMIC DNA]</scope>
    <source>
        <strain evidence="6">LS1_29</strain>
    </source>
</reference>
<comment type="caution">
    <text evidence="5">The sequence shown here is derived from an EMBL/GenBank/DDBJ whole genome shotgun (WGS) entry which is preliminary data.</text>
</comment>
<keyword evidence="6" id="KW-1185">Reference proteome</keyword>
<dbReference type="Gene3D" id="3.40.1410.10">
    <property type="entry name" value="Chorismate lyase-like"/>
    <property type="match status" value="1"/>
</dbReference>
<dbReference type="CDD" id="cd07377">
    <property type="entry name" value="WHTH_GntR"/>
    <property type="match status" value="1"/>
</dbReference>
<dbReference type="InterPro" id="IPR050679">
    <property type="entry name" value="Bact_HTH_transcr_reg"/>
</dbReference>
<dbReference type="InterPro" id="IPR000524">
    <property type="entry name" value="Tscrpt_reg_HTH_GntR"/>
</dbReference>